<dbReference type="PANTHER" id="PTHR18934">
    <property type="entry name" value="ATP-DEPENDENT RNA HELICASE"/>
    <property type="match status" value="1"/>
</dbReference>
<dbReference type="AlphaFoldDB" id="A0A671MPR2"/>
<gene>
    <name evidence="1" type="primary">LOC107682318</name>
</gene>
<proteinExistence type="predicted"/>
<dbReference type="SUPFAM" id="SSF52540">
    <property type="entry name" value="P-loop containing nucleoside triphosphate hydrolases"/>
    <property type="match status" value="1"/>
</dbReference>
<evidence type="ECO:0000313" key="2">
    <source>
        <dbReference type="Proteomes" id="UP000472260"/>
    </source>
</evidence>
<dbReference type="GO" id="GO:0000390">
    <property type="term" value="P:spliceosomal complex disassembly"/>
    <property type="evidence" value="ECO:0007669"/>
    <property type="project" value="TreeGrafter"/>
</dbReference>
<dbReference type="Gene3D" id="3.40.50.300">
    <property type="entry name" value="P-loop containing nucleotide triphosphate hydrolases"/>
    <property type="match status" value="1"/>
</dbReference>
<dbReference type="Proteomes" id="UP000472260">
    <property type="component" value="Unassembled WGS sequence"/>
</dbReference>
<dbReference type="GO" id="GO:0003723">
    <property type="term" value="F:RNA binding"/>
    <property type="evidence" value="ECO:0007669"/>
    <property type="project" value="TreeGrafter"/>
</dbReference>
<sequence>MRGIGMMPNDIPEWKKRAFGGNKASYGKKTQLSILEQRESLPIYKLKEQLIQILIVIGETGSGKTTQITQYLAEAGYTTRGKIGCTQPRRVAAMSVAKRVSEEYGCCLGQEVDAFLY</sequence>
<accession>A0A671MPR2</accession>
<evidence type="ECO:0000313" key="1">
    <source>
        <dbReference type="Ensembl" id="ENSSANP00000033859.1"/>
    </source>
</evidence>
<dbReference type="GO" id="GO:0003724">
    <property type="term" value="F:RNA helicase activity"/>
    <property type="evidence" value="ECO:0007669"/>
    <property type="project" value="TreeGrafter"/>
</dbReference>
<organism evidence="1 2">
    <name type="scientific">Sinocyclocheilus anshuiensis</name>
    <dbReference type="NCBI Taxonomy" id="1608454"/>
    <lineage>
        <taxon>Eukaryota</taxon>
        <taxon>Metazoa</taxon>
        <taxon>Chordata</taxon>
        <taxon>Craniata</taxon>
        <taxon>Vertebrata</taxon>
        <taxon>Euteleostomi</taxon>
        <taxon>Actinopterygii</taxon>
        <taxon>Neopterygii</taxon>
        <taxon>Teleostei</taxon>
        <taxon>Ostariophysi</taxon>
        <taxon>Cypriniformes</taxon>
        <taxon>Cyprinidae</taxon>
        <taxon>Cyprininae</taxon>
        <taxon>Sinocyclocheilus</taxon>
    </lineage>
</organism>
<dbReference type="GO" id="GO:0071013">
    <property type="term" value="C:catalytic step 2 spliceosome"/>
    <property type="evidence" value="ECO:0007669"/>
    <property type="project" value="TreeGrafter"/>
</dbReference>
<reference evidence="1" key="1">
    <citation type="submission" date="2025-08" db="UniProtKB">
        <authorList>
            <consortium name="Ensembl"/>
        </authorList>
    </citation>
    <scope>IDENTIFICATION</scope>
</reference>
<dbReference type="Ensembl" id="ENSSANT00000036060.1">
    <property type="protein sequence ID" value="ENSSANP00000033859.1"/>
    <property type="gene ID" value="ENSSANG00000017269.1"/>
</dbReference>
<name>A0A671MPR2_9TELE</name>
<reference evidence="1" key="2">
    <citation type="submission" date="2025-09" db="UniProtKB">
        <authorList>
            <consortium name="Ensembl"/>
        </authorList>
    </citation>
    <scope>IDENTIFICATION</scope>
</reference>
<protein>
    <submittedName>
        <fullName evidence="1">ATP-dependent RNA helicase DHX8-like</fullName>
    </submittedName>
</protein>
<keyword evidence="2" id="KW-1185">Reference proteome</keyword>
<dbReference type="InterPro" id="IPR027417">
    <property type="entry name" value="P-loop_NTPase"/>
</dbReference>
<dbReference type="PANTHER" id="PTHR18934:SF85">
    <property type="entry name" value="ATP-DEPENDENT RNA HELICASE DHX8"/>
    <property type="match status" value="1"/>
</dbReference>